<dbReference type="Pfam" id="PF05368">
    <property type="entry name" value="NmrA"/>
    <property type="match status" value="1"/>
</dbReference>
<dbReference type="PANTHER" id="PTHR43162">
    <property type="match status" value="1"/>
</dbReference>
<evidence type="ECO:0000313" key="2">
    <source>
        <dbReference type="EMBL" id="AXC16393.1"/>
    </source>
</evidence>
<keyword evidence="2" id="KW-0614">Plasmid</keyword>
<dbReference type="RefSeq" id="WP_114211585.1">
    <property type="nucleotide sequence ID" value="NZ_CP030844.1"/>
</dbReference>
<dbReference type="Gene3D" id="3.40.50.720">
    <property type="entry name" value="NAD(P)-binding Rossmann-like Domain"/>
    <property type="match status" value="1"/>
</dbReference>
<name>A0A2Z5GB05_9BACT</name>
<feature type="domain" description="NmrA-like" evidence="1">
    <location>
        <begin position="4"/>
        <end position="250"/>
    </location>
</feature>
<dbReference type="PANTHER" id="PTHR43162:SF1">
    <property type="entry name" value="PRESTALK A DIFFERENTIATION PROTEIN A"/>
    <property type="match status" value="1"/>
</dbReference>
<dbReference type="KEGG" id="abas:ACPOL_7203"/>
<dbReference type="SUPFAM" id="SSF51735">
    <property type="entry name" value="NAD(P)-binding Rossmann-fold domains"/>
    <property type="match status" value="1"/>
</dbReference>
<dbReference type="Gene3D" id="3.90.25.10">
    <property type="entry name" value="UDP-galactose 4-epimerase, domain 1"/>
    <property type="match status" value="1"/>
</dbReference>
<dbReference type="InterPro" id="IPR008030">
    <property type="entry name" value="NmrA-like"/>
</dbReference>
<evidence type="ECO:0000259" key="1">
    <source>
        <dbReference type="Pfam" id="PF05368"/>
    </source>
</evidence>
<evidence type="ECO:0000313" key="3">
    <source>
        <dbReference type="Proteomes" id="UP000253606"/>
    </source>
</evidence>
<protein>
    <submittedName>
        <fullName evidence="2">Conserved protein YesF</fullName>
    </submittedName>
</protein>
<gene>
    <name evidence="2" type="ORF">ACPOL_7203</name>
</gene>
<keyword evidence="3" id="KW-1185">Reference proteome</keyword>
<organism evidence="2 3">
    <name type="scientific">Acidisarcina polymorpha</name>
    <dbReference type="NCBI Taxonomy" id="2211140"/>
    <lineage>
        <taxon>Bacteria</taxon>
        <taxon>Pseudomonadati</taxon>
        <taxon>Acidobacteriota</taxon>
        <taxon>Terriglobia</taxon>
        <taxon>Terriglobales</taxon>
        <taxon>Acidobacteriaceae</taxon>
        <taxon>Acidisarcina</taxon>
    </lineage>
</organism>
<dbReference type="Proteomes" id="UP000253606">
    <property type="component" value="Plasmid pACPOL3"/>
</dbReference>
<reference evidence="2 3" key="1">
    <citation type="journal article" date="2018" name="Front. Microbiol.">
        <title>Hydrolytic Capabilities as a Key to Environmental Success: Chitinolytic and Cellulolytic Acidobacteria From Acidic Sub-arctic Soils and Boreal Peatlands.</title>
        <authorList>
            <person name="Belova S.E."/>
            <person name="Ravin N.V."/>
            <person name="Pankratov T.A."/>
            <person name="Rakitin A.L."/>
            <person name="Ivanova A.A."/>
            <person name="Beletsky A.V."/>
            <person name="Mardanov A.V."/>
            <person name="Sinninghe Damste J.S."/>
            <person name="Dedysh S.N."/>
        </authorList>
    </citation>
    <scope>NUCLEOTIDE SEQUENCE [LARGE SCALE GENOMIC DNA]</scope>
    <source>
        <strain evidence="2 3">SBC82</strain>
        <plasmid evidence="3">pacpol3</plasmid>
    </source>
</reference>
<dbReference type="InterPro" id="IPR036291">
    <property type="entry name" value="NAD(P)-bd_dom_sf"/>
</dbReference>
<dbReference type="OrthoDB" id="9794300at2"/>
<dbReference type="InterPro" id="IPR051604">
    <property type="entry name" value="Ergot_Alk_Oxidoreductase"/>
</dbReference>
<sequence length="291" mass="31966">MLKKTRILVMGATGQVGGAVLSELAGQPTVDVVAAARKVEKADHLGVPVVYLDLDKFETFAPALQGVDSIFMATGYTVDMLRQSKDLVNAAKRAGVTYIVHLGACGDDDTQVAHYGWHQFIERYIEWSGIRFTHLRPEIFMQNLLGYGGESYVNNGVIKHYVGAARLSWVDCEDVAAVAAACLLDPDTQAGRTYRLGYEAKTYYELAEAFAEALGKPFSYEPQPPADFLRNVLAAGAEPAYMKCVFDSYTDLTNGKDIGADETFDNFHAITGRQPKTIAQFAIKHAARFQY</sequence>
<accession>A0A2Z5GB05</accession>
<proteinExistence type="predicted"/>
<dbReference type="AlphaFoldDB" id="A0A2Z5GB05"/>
<geneLocation type="plasmid" evidence="3">
    <name>pacpol3</name>
</geneLocation>
<dbReference type="EMBL" id="CP030844">
    <property type="protein sequence ID" value="AXC16393.1"/>
    <property type="molecule type" value="Genomic_DNA"/>
</dbReference>